<dbReference type="Gene3D" id="2.40.170.20">
    <property type="entry name" value="TonB-dependent receptor, beta-barrel domain"/>
    <property type="match status" value="1"/>
</dbReference>
<dbReference type="Pfam" id="PF07715">
    <property type="entry name" value="Plug"/>
    <property type="match status" value="1"/>
</dbReference>
<name>A0A3D8YEC9_9BACT</name>
<evidence type="ECO:0000256" key="8">
    <source>
        <dbReference type="PROSITE-ProRule" id="PRU01360"/>
    </source>
</evidence>
<dbReference type="OrthoDB" id="9768177at2"/>
<evidence type="ECO:0000256" key="1">
    <source>
        <dbReference type="ARBA" id="ARBA00004571"/>
    </source>
</evidence>
<evidence type="ECO:0000256" key="4">
    <source>
        <dbReference type="ARBA" id="ARBA00022692"/>
    </source>
</evidence>
<dbReference type="Proteomes" id="UP000256373">
    <property type="component" value="Unassembled WGS sequence"/>
</dbReference>
<evidence type="ECO:0000256" key="3">
    <source>
        <dbReference type="ARBA" id="ARBA00022452"/>
    </source>
</evidence>
<dbReference type="InterPro" id="IPR039426">
    <property type="entry name" value="TonB-dep_rcpt-like"/>
</dbReference>
<reference evidence="12 13" key="1">
    <citation type="submission" date="2018-07" db="EMBL/GenBank/DDBJ databases">
        <title>Dyadobacter roseus sp. nov., isolated from rose rhizosphere soil.</title>
        <authorList>
            <person name="Chen L."/>
        </authorList>
    </citation>
    <scope>NUCLEOTIDE SEQUENCE [LARGE SCALE GENOMIC DNA]</scope>
    <source>
        <strain evidence="12 13">RS19</strain>
    </source>
</reference>
<dbReference type="RefSeq" id="WP_115830224.1">
    <property type="nucleotide sequence ID" value="NZ_QNUL01000004.1"/>
</dbReference>
<evidence type="ECO:0000259" key="10">
    <source>
        <dbReference type="Pfam" id="PF00593"/>
    </source>
</evidence>
<dbReference type="InterPro" id="IPR012910">
    <property type="entry name" value="Plug_dom"/>
</dbReference>
<dbReference type="Gene3D" id="2.60.40.1120">
    <property type="entry name" value="Carboxypeptidase-like, regulatory domain"/>
    <property type="match status" value="1"/>
</dbReference>
<dbReference type="NCBIfam" id="TIGR04057">
    <property type="entry name" value="SusC_RagA_signa"/>
    <property type="match status" value="1"/>
</dbReference>
<dbReference type="InterPro" id="IPR037066">
    <property type="entry name" value="Plug_dom_sf"/>
</dbReference>
<dbReference type="SUPFAM" id="SSF49464">
    <property type="entry name" value="Carboxypeptidase regulatory domain-like"/>
    <property type="match status" value="1"/>
</dbReference>
<keyword evidence="7 8" id="KW-0998">Cell outer membrane</keyword>
<dbReference type="Gene3D" id="2.170.130.10">
    <property type="entry name" value="TonB-dependent receptor, plug domain"/>
    <property type="match status" value="1"/>
</dbReference>
<dbReference type="InterPro" id="IPR036942">
    <property type="entry name" value="Beta-barrel_TonB_sf"/>
</dbReference>
<dbReference type="PROSITE" id="PS52016">
    <property type="entry name" value="TONB_DEPENDENT_REC_3"/>
    <property type="match status" value="1"/>
</dbReference>
<keyword evidence="5 9" id="KW-0798">TonB box</keyword>
<evidence type="ECO:0000256" key="6">
    <source>
        <dbReference type="ARBA" id="ARBA00023136"/>
    </source>
</evidence>
<keyword evidence="3 8" id="KW-1134">Transmembrane beta strand</keyword>
<comment type="subcellular location">
    <subcellularLocation>
        <location evidence="1 8">Cell outer membrane</location>
        <topology evidence="1 8">Multi-pass membrane protein</topology>
    </subcellularLocation>
</comment>
<gene>
    <name evidence="12" type="ORF">DSL64_08375</name>
</gene>
<evidence type="ECO:0000313" key="12">
    <source>
        <dbReference type="EMBL" id="REA62917.1"/>
    </source>
</evidence>
<evidence type="ECO:0000313" key="13">
    <source>
        <dbReference type="Proteomes" id="UP000256373"/>
    </source>
</evidence>
<keyword evidence="13" id="KW-1185">Reference proteome</keyword>
<evidence type="ECO:0000256" key="9">
    <source>
        <dbReference type="RuleBase" id="RU003357"/>
    </source>
</evidence>
<dbReference type="Pfam" id="PF13715">
    <property type="entry name" value="CarbopepD_reg_2"/>
    <property type="match status" value="1"/>
</dbReference>
<evidence type="ECO:0000256" key="7">
    <source>
        <dbReference type="ARBA" id="ARBA00023237"/>
    </source>
</evidence>
<evidence type="ECO:0000256" key="5">
    <source>
        <dbReference type="ARBA" id="ARBA00023077"/>
    </source>
</evidence>
<dbReference type="InterPro" id="IPR000531">
    <property type="entry name" value="Beta-barrel_TonB"/>
</dbReference>
<dbReference type="AlphaFoldDB" id="A0A3D8YEC9"/>
<keyword evidence="6 8" id="KW-0472">Membrane</keyword>
<dbReference type="GO" id="GO:0009279">
    <property type="term" value="C:cell outer membrane"/>
    <property type="evidence" value="ECO:0007669"/>
    <property type="project" value="UniProtKB-SubCell"/>
</dbReference>
<keyword evidence="4 8" id="KW-0812">Transmembrane</keyword>
<keyword evidence="2 8" id="KW-0813">Transport</keyword>
<comment type="caution">
    <text evidence="12">The sequence shown here is derived from an EMBL/GenBank/DDBJ whole genome shotgun (WGS) entry which is preliminary data.</text>
</comment>
<protein>
    <submittedName>
        <fullName evidence="12">SusC/RagA family TonB-linked outer membrane protein</fullName>
    </submittedName>
</protein>
<dbReference type="InterPro" id="IPR023996">
    <property type="entry name" value="TonB-dep_OMP_SusC/RagA"/>
</dbReference>
<evidence type="ECO:0000259" key="11">
    <source>
        <dbReference type="Pfam" id="PF07715"/>
    </source>
</evidence>
<organism evidence="12 13">
    <name type="scientific">Dyadobacter luteus</name>
    <dbReference type="NCBI Taxonomy" id="2259619"/>
    <lineage>
        <taxon>Bacteria</taxon>
        <taxon>Pseudomonadati</taxon>
        <taxon>Bacteroidota</taxon>
        <taxon>Cytophagia</taxon>
        <taxon>Cytophagales</taxon>
        <taxon>Spirosomataceae</taxon>
        <taxon>Dyadobacter</taxon>
    </lineage>
</organism>
<comment type="similarity">
    <text evidence="8 9">Belongs to the TonB-dependent receptor family.</text>
</comment>
<evidence type="ECO:0000256" key="2">
    <source>
        <dbReference type="ARBA" id="ARBA00022448"/>
    </source>
</evidence>
<dbReference type="InterPro" id="IPR023997">
    <property type="entry name" value="TonB-dep_OMP_SusC/RagA_CS"/>
</dbReference>
<accession>A0A3D8YEC9</accession>
<dbReference type="NCBIfam" id="TIGR04056">
    <property type="entry name" value="OMP_RagA_SusC"/>
    <property type="match status" value="1"/>
</dbReference>
<dbReference type="EMBL" id="QNUL01000004">
    <property type="protein sequence ID" value="REA62917.1"/>
    <property type="molecule type" value="Genomic_DNA"/>
</dbReference>
<feature type="domain" description="TonB-dependent receptor-like beta-barrel" evidence="10">
    <location>
        <begin position="528"/>
        <end position="1109"/>
    </location>
</feature>
<feature type="domain" description="TonB-dependent receptor plug" evidence="11">
    <location>
        <begin position="236"/>
        <end position="345"/>
    </location>
</feature>
<proteinExistence type="inferred from homology"/>
<sequence>MQKSVFANNQWIRLMKIGLLHMLLAIGFLQSAFAAKSHAQDLLSRKINLNLKEQKISHLLQQIEKQADVRFVFSPKLIDAGRKVSVKVVNEPIGQVLDSYLRPLGISYQATSKVIVLRTQVQPAAAGPQPVEVKTPSSSPLTERVIGGRVTDQNNEPLIGVSILVKNSTKGIVTDQDGKYSLSVVDEENAVLVFSFIGFVGQEVSVGKQSVINVTLQNDLQNLNEVLVVGYGTQKKADITGSVGTVKIDKEIAGRPAAEVGQALYGQISGVQVITANGRPGTSTSIQVRGINSVSAGSTPLIVVDGLPTPNYDLNLINPAIIESIEVLKDASSAAIYGSRGANGVILITTKKGKSGHAKLDLNFVSGLQQVIDKIPVMNSAEYAQASIDAAQNGWIKSGGDPSAPNTLAARKQYKYTWPAAFDNPENLVNTDWQDEIYSVTPINKLDLSVSGGSDKSAYLVSAGFVKQKGIIQTSEYSKYTLGLNTNTKVTNWLEIGGSVNLALDHEQEPFNRIAEWAVQYPSIYPVYSANGYLGAPANQPGFENYNAILFRPQNGHPLYRITDDIHHRRFNALGNAFAAIKLLPGLNFKSALNYFYNRTDDNTYAARDHQLGPAYYTEGSMSVANARTLNFTYQNLLTYDKTIGNHNVSVLLGAEYNSSNYYYTLQERRGYDNDELKALSAGRTVFQSMDNKNKSALISYFGRVNYNFKEKYLLSASLRTDGSSRFAPNNKWGLFPAVSAGWVVSQEDFLQSVPQISQLKIRASYGFTGNDRFDDYRWIGSVQQGRVAFGSTLGASYYPSAITNPDLQWERTQQFNIGVDLGILSNRINLEADFYRSVSDGLLLDVPVPVVSGFTSVFKNIGKLENKGIELGITTHNISKGSFKWSTKFNISGNRNQLLALGPDNAPMIFTPAVFSGMQKINQVGSPIFSYYGYEYAGVYKNQGEIDADPAHYSTATPGDGRYKDVNADGKLDANDRTLIGNYNPDFIWGLTNNFSFKGIDLSFLLQGVQGNDVLDENIHRSLLYHEGRNYYKSAVNRWRSEAEPGDGYHYKLSVDQNGYEKTPSSYWIQDGSYFRLKSLTLGYTFAAAVLEKIKVSSLRIYLTGQNLFTHKNIPVYDPENFSGDMTDASRRGVNANPYPTAKVYSFGINIGL</sequence>
<dbReference type="SUPFAM" id="SSF56935">
    <property type="entry name" value="Porins"/>
    <property type="match status" value="1"/>
</dbReference>
<dbReference type="InterPro" id="IPR008969">
    <property type="entry name" value="CarboxyPept-like_regulatory"/>
</dbReference>
<dbReference type="Pfam" id="PF00593">
    <property type="entry name" value="TonB_dep_Rec_b-barrel"/>
    <property type="match status" value="1"/>
</dbReference>